<feature type="compositionally biased region" description="Polar residues" evidence="2">
    <location>
        <begin position="372"/>
        <end position="383"/>
    </location>
</feature>
<evidence type="ECO:0000313" key="5">
    <source>
        <dbReference type="Proteomes" id="UP001434883"/>
    </source>
</evidence>
<dbReference type="EMBL" id="JAHRIN010067707">
    <property type="protein sequence ID" value="MEQ2214856.1"/>
    <property type="molecule type" value="Genomic_DNA"/>
</dbReference>
<dbReference type="Gene3D" id="2.60.40.10">
    <property type="entry name" value="Immunoglobulins"/>
    <property type="match status" value="2"/>
</dbReference>
<dbReference type="Proteomes" id="UP001434883">
    <property type="component" value="Unassembled WGS sequence"/>
</dbReference>
<evidence type="ECO:0000256" key="2">
    <source>
        <dbReference type="SAM" id="MobiDB-lite"/>
    </source>
</evidence>
<dbReference type="PANTHER" id="PTHR46003:SF3">
    <property type="entry name" value="HOST CELL FACTOR 1"/>
    <property type="match status" value="1"/>
</dbReference>
<dbReference type="PANTHER" id="PTHR46003">
    <property type="entry name" value="HOST CELL FACTOR"/>
    <property type="match status" value="1"/>
</dbReference>
<feature type="region of interest" description="Disordered" evidence="2">
    <location>
        <begin position="258"/>
        <end position="304"/>
    </location>
</feature>
<evidence type="ECO:0000313" key="4">
    <source>
        <dbReference type="EMBL" id="MEQ2214856.1"/>
    </source>
</evidence>
<dbReference type="InterPro" id="IPR003961">
    <property type="entry name" value="FN3_dom"/>
</dbReference>
<reference evidence="4 5" key="1">
    <citation type="submission" date="2021-06" db="EMBL/GenBank/DDBJ databases">
        <authorList>
            <person name="Palmer J.M."/>
        </authorList>
    </citation>
    <scope>NUCLEOTIDE SEQUENCE [LARGE SCALE GENOMIC DNA]</scope>
    <source>
        <strain evidence="4 5">XC_2019</strain>
        <tissue evidence="4">Muscle</tissue>
    </source>
</reference>
<keyword evidence="1" id="KW-0880">Kelch repeat</keyword>
<feature type="non-terminal residue" evidence="4">
    <location>
        <position position="1"/>
    </location>
</feature>
<feature type="region of interest" description="Disordered" evidence="2">
    <location>
        <begin position="354"/>
        <end position="383"/>
    </location>
</feature>
<proteinExistence type="predicted"/>
<protein>
    <recommendedName>
        <fullName evidence="3">Fibronectin type-III domain-containing protein</fullName>
    </recommendedName>
</protein>
<dbReference type="InterPro" id="IPR013783">
    <property type="entry name" value="Ig-like_fold"/>
</dbReference>
<feature type="domain" description="Fibronectin type-III" evidence="3">
    <location>
        <begin position="1"/>
        <end position="49"/>
    </location>
</feature>
<organism evidence="4 5">
    <name type="scientific">Xenoophorus captivus</name>
    <dbReference type="NCBI Taxonomy" id="1517983"/>
    <lineage>
        <taxon>Eukaryota</taxon>
        <taxon>Metazoa</taxon>
        <taxon>Chordata</taxon>
        <taxon>Craniata</taxon>
        <taxon>Vertebrata</taxon>
        <taxon>Euteleostomi</taxon>
        <taxon>Actinopterygii</taxon>
        <taxon>Neopterygii</taxon>
        <taxon>Teleostei</taxon>
        <taxon>Neoteleostei</taxon>
        <taxon>Acanthomorphata</taxon>
        <taxon>Ovalentaria</taxon>
        <taxon>Atherinomorphae</taxon>
        <taxon>Cyprinodontiformes</taxon>
        <taxon>Goodeidae</taxon>
        <taxon>Xenoophorus</taxon>
    </lineage>
</organism>
<dbReference type="CDD" id="cd00063">
    <property type="entry name" value="FN3"/>
    <property type="match status" value="2"/>
</dbReference>
<keyword evidence="5" id="KW-1185">Reference proteome</keyword>
<dbReference type="InterPro" id="IPR036116">
    <property type="entry name" value="FN3_sf"/>
</dbReference>
<dbReference type="SUPFAM" id="SSF49265">
    <property type="entry name" value="Fibronectin type III"/>
    <property type="match status" value="1"/>
</dbReference>
<feature type="compositionally biased region" description="Low complexity" evidence="2">
    <location>
        <begin position="354"/>
        <end position="371"/>
    </location>
</feature>
<dbReference type="InterPro" id="IPR043536">
    <property type="entry name" value="HCF1/2"/>
</dbReference>
<sequence length="515" mass="55560">DDSGAVPDYSQMKKMELQPGTAYKFRVAGINACGRGTFSEISAFKTCLPGFPGAPCAIKISKSPDGAHLTWEPPSVTSGKIIEYSVYLAIQSSQTAEAKASTPAQLAFMRVYCGPNPSCLVQSSSLSNAHIDYTTKPAIIFRIAARNEKGYGPATQNLVKMPVLRNLPQKDRAPLPIRKYHLLPKHRLNMILDPLLMLVLCVLPQQDYWSKESKDGPVRLPRTATVAEARTKVRLVAQNNKGKVRRILRLSLDQKLLPPHIQGGETGRGSDIKHQHAAVAPPVQRLKPSPVSMEDSSDQSHWVSPTLLSSDPLAGFSSDAGLLTSGEDGEAFFSGLLSNLQFLDGTGHALSSPYSSSASTWSSSPLTKSTLNSHTPTSVYTPGVTSSFTTCRDGYSSPGREGRESPRLQEALKAERLSPLGGLGANSNFLNLTPAAGSMYTPSSHSHPHMLSPYSSYMSVPQEYSSAALYSSSGAWMSPSYSPKLRNKIRATTPGEILHGLVWESITLCTNTTVL</sequence>
<comment type="caution">
    <text evidence="4">The sequence shown here is derived from an EMBL/GenBank/DDBJ whole genome shotgun (WGS) entry which is preliminary data.</text>
</comment>
<evidence type="ECO:0000259" key="3">
    <source>
        <dbReference type="PROSITE" id="PS50853"/>
    </source>
</evidence>
<evidence type="ECO:0000256" key="1">
    <source>
        <dbReference type="ARBA" id="ARBA00022441"/>
    </source>
</evidence>
<dbReference type="PROSITE" id="PS50853">
    <property type="entry name" value="FN3"/>
    <property type="match status" value="1"/>
</dbReference>
<accession>A0ABV0S456</accession>
<gene>
    <name evidence="4" type="ORF">XENOCAPTIV_022096</name>
</gene>
<name>A0ABV0S456_9TELE</name>